<feature type="compositionally biased region" description="Basic and acidic residues" evidence="1">
    <location>
        <begin position="81"/>
        <end position="91"/>
    </location>
</feature>
<dbReference type="STRING" id="994479.GCA_000194155_08003"/>
<proteinExistence type="predicted"/>
<accession>A0A2N3XQC2</accession>
<evidence type="ECO:0000313" key="3">
    <source>
        <dbReference type="Proteomes" id="UP000233786"/>
    </source>
</evidence>
<dbReference type="RefSeq" id="WP_010316177.1">
    <property type="nucleotide sequence ID" value="NZ_CP061007.1"/>
</dbReference>
<reference evidence="2" key="1">
    <citation type="submission" date="2017-12" db="EMBL/GenBank/DDBJ databases">
        <title>Sequencing the genomes of 1000 Actinobacteria strains.</title>
        <authorList>
            <person name="Klenk H.-P."/>
        </authorList>
    </citation>
    <scope>NUCLEOTIDE SEQUENCE [LARGE SCALE GENOMIC DNA]</scope>
    <source>
        <strain evidence="2">DSM 44228</strain>
    </source>
</reference>
<feature type="region of interest" description="Disordered" evidence="1">
    <location>
        <begin position="71"/>
        <end position="101"/>
    </location>
</feature>
<organism evidence="2 3">
    <name type="scientific">Saccharopolyspora spinosa</name>
    <dbReference type="NCBI Taxonomy" id="60894"/>
    <lineage>
        <taxon>Bacteria</taxon>
        <taxon>Bacillati</taxon>
        <taxon>Actinomycetota</taxon>
        <taxon>Actinomycetes</taxon>
        <taxon>Pseudonocardiales</taxon>
        <taxon>Pseudonocardiaceae</taxon>
        <taxon>Saccharopolyspora</taxon>
    </lineage>
</organism>
<sequence length="101" mass="10575">MSGAQTSGSDVGKAANAFSDGAGAIKEQAKAATETKLTAEKFGKKFHEAGKAYKDVLDKLGKNIESFAEHGSKLSESFSESAKEYQARDESGAQEVGKVQA</sequence>
<gene>
    <name evidence="2" type="ORF">A8926_0340</name>
</gene>
<dbReference type="EMBL" id="PJNB01000001">
    <property type="protein sequence ID" value="PKW12849.1"/>
    <property type="molecule type" value="Genomic_DNA"/>
</dbReference>
<dbReference type="Proteomes" id="UP000233786">
    <property type="component" value="Unassembled WGS sequence"/>
</dbReference>
<keyword evidence="3" id="KW-1185">Reference proteome</keyword>
<dbReference type="Pfam" id="PF10824">
    <property type="entry name" value="T7SS_ESX_EspC"/>
    <property type="match status" value="1"/>
</dbReference>
<dbReference type="AlphaFoldDB" id="A0A2N3XQC2"/>
<dbReference type="GO" id="GO:0009306">
    <property type="term" value="P:protein secretion"/>
    <property type="evidence" value="ECO:0007669"/>
    <property type="project" value="InterPro"/>
</dbReference>
<protein>
    <submittedName>
        <fullName evidence="2">Excreted virulence factor EspC (Type VII ESX diderm)</fullName>
    </submittedName>
</protein>
<name>A0A2N3XQC2_SACSN</name>
<evidence type="ECO:0000256" key="1">
    <source>
        <dbReference type="SAM" id="MobiDB-lite"/>
    </source>
</evidence>
<dbReference type="OrthoDB" id="3689999at2"/>
<comment type="caution">
    <text evidence="2">The sequence shown here is derived from an EMBL/GenBank/DDBJ whole genome shotgun (WGS) entry which is preliminary data.</text>
</comment>
<dbReference type="InterPro" id="IPR022536">
    <property type="entry name" value="EspC"/>
</dbReference>
<evidence type="ECO:0000313" key="2">
    <source>
        <dbReference type="EMBL" id="PKW12849.1"/>
    </source>
</evidence>